<dbReference type="EMBL" id="JALIDZ010000008">
    <property type="protein sequence ID" value="MCT8973637.1"/>
    <property type="molecule type" value="Genomic_DNA"/>
</dbReference>
<evidence type="ECO:0000313" key="2">
    <source>
        <dbReference type="Proteomes" id="UP001320898"/>
    </source>
</evidence>
<gene>
    <name evidence="1" type="ORF">MUB46_17375</name>
</gene>
<evidence type="ECO:0000313" key="1">
    <source>
        <dbReference type="EMBL" id="MCT8973637.1"/>
    </source>
</evidence>
<reference evidence="1 2" key="1">
    <citation type="submission" date="2022-04" db="EMBL/GenBank/DDBJ databases">
        <authorList>
            <person name="Ye Y.-Q."/>
            <person name="Du Z.-J."/>
        </authorList>
    </citation>
    <scope>NUCLEOTIDE SEQUENCE [LARGE SCALE GENOMIC DNA]</scope>
    <source>
        <strain evidence="1 2">A6E488</strain>
    </source>
</reference>
<dbReference type="PANTHER" id="PTHR41247:SF1">
    <property type="entry name" value="HTH-TYPE TRANSCRIPTIONAL REPRESSOR YCNK"/>
    <property type="match status" value="1"/>
</dbReference>
<dbReference type="SUPFAM" id="SSF160387">
    <property type="entry name" value="NosL/MerB-like"/>
    <property type="match status" value="1"/>
</dbReference>
<dbReference type="PROSITE" id="PS51257">
    <property type="entry name" value="PROKAR_LIPOPROTEIN"/>
    <property type="match status" value="1"/>
</dbReference>
<dbReference type="Gene3D" id="3.30.70.2050">
    <property type="match status" value="1"/>
</dbReference>
<accession>A0AAW5R0C6</accession>
<dbReference type="Pfam" id="PF05573">
    <property type="entry name" value="NosL"/>
    <property type="match status" value="1"/>
</dbReference>
<dbReference type="InterPro" id="IPR008719">
    <property type="entry name" value="N2O_reductase_NosL"/>
</dbReference>
<dbReference type="RefSeq" id="WP_261617218.1">
    <property type="nucleotide sequence ID" value="NZ_JALIDZ010000008.1"/>
</dbReference>
<keyword evidence="2" id="KW-1185">Reference proteome</keyword>
<comment type="caution">
    <text evidence="1">The sequence shown here is derived from an EMBL/GenBank/DDBJ whole genome shotgun (WGS) entry which is preliminary data.</text>
</comment>
<dbReference type="PANTHER" id="PTHR41247">
    <property type="entry name" value="HTH-TYPE TRANSCRIPTIONAL REPRESSOR YCNK"/>
    <property type="match status" value="1"/>
</dbReference>
<dbReference type="Gene3D" id="3.30.70.2060">
    <property type="match status" value="1"/>
</dbReference>
<organism evidence="1 2">
    <name type="scientific">Microbaculum marinisediminis</name>
    <dbReference type="NCBI Taxonomy" id="2931392"/>
    <lineage>
        <taxon>Bacteria</taxon>
        <taxon>Pseudomonadati</taxon>
        <taxon>Pseudomonadota</taxon>
        <taxon>Alphaproteobacteria</taxon>
        <taxon>Hyphomicrobiales</taxon>
        <taxon>Tepidamorphaceae</taxon>
        <taxon>Microbaculum</taxon>
    </lineage>
</organism>
<sequence length="177" mass="19028">MIRAAMIAMLSLSVGGCFEDAVVEKPDPVAMTAEAVGHYCQMNVLEHEGPKAQIHLAGLLAPLWFSQVRDAVVYTRLPEETAEITAIYVNDMGRAESWAEPGDANWVDADEAYFVIDSRQTGGMGVPETIPFGVRSAAETFVSQHGGKIVRFAEIPEDYVLSPVDTVSSGESGVPAQ</sequence>
<dbReference type="Proteomes" id="UP001320898">
    <property type="component" value="Unassembled WGS sequence"/>
</dbReference>
<protein>
    <submittedName>
        <fullName evidence="1">Nitrous oxide reductase accessory protein NosL</fullName>
    </submittedName>
</protein>
<dbReference type="AlphaFoldDB" id="A0AAW5R0C6"/>
<proteinExistence type="predicted"/>
<name>A0AAW5R0C6_9HYPH</name>